<accession>A0A7W3JUX2</accession>
<gene>
    <name evidence="2" type="ORF">FB555_001817</name>
</gene>
<dbReference type="AlphaFoldDB" id="A0A7W3JUX2"/>
<feature type="domain" description="VOC" evidence="1">
    <location>
        <begin position="11"/>
        <end position="128"/>
    </location>
</feature>
<dbReference type="Pfam" id="PF00903">
    <property type="entry name" value="Glyoxalase"/>
    <property type="match status" value="2"/>
</dbReference>
<keyword evidence="2" id="KW-0560">Oxidoreductase</keyword>
<dbReference type="RefSeq" id="WP_220475932.1">
    <property type="nucleotide sequence ID" value="NZ_JACGWU010000006.1"/>
</dbReference>
<organism evidence="2 3">
    <name type="scientific">Alpinimonas psychrophila</name>
    <dbReference type="NCBI Taxonomy" id="748908"/>
    <lineage>
        <taxon>Bacteria</taxon>
        <taxon>Bacillati</taxon>
        <taxon>Actinomycetota</taxon>
        <taxon>Actinomycetes</taxon>
        <taxon>Micrococcales</taxon>
        <taxon>Microbacteriaceae</taxon>
        <taxon>Alpinimonas</taxon>
    </lineage>
</organism>
<reference evidence="2 3" key="1">
    <citation type="submission" date="2020-07" db="EMBL/GenBank/DDBJ databases">
        <title>Sequencing the genomes of 1000 actinobacteria strains.</title>
        <authorList>
            <person name="Klenk H.-P."/>
        </authorList>
    </citation>
    <scope>NUCLEOTIDE SEQUENCE [LARGE SCALE GENOMIC DNA]</scope>
    <source>
        <strain evidence="2 3">DSM 23737</strain>
    </source>
</reference>
<sequence>MYTNLLEPATRMGTVTLRVANLDSMTSYYQDVVTLDILSQTHETVTLGRHGVPIVNLEYAPELQHAAPGQAGLFHTAILFETQAALAAAVYSVATKAPSTFTGSSDHLVSQAFYFNDPEGNGIELYWDRDKTAWSWTHGSIEMATLYLDPNKFLEEHLSPELIDDPRVGGVTVGHVHLSIGNIAQAHEFYVTQLGFEQTAAFGPSALFVSAGGYHHHMGLNVWNSAGAGRRQRTLGLGQVDVIVPTADALMETSERLVNFGRDVRHDGETLFVDDPWGNLIRLSAEPPVVGGVAGRK</sequence>
<evidence type="ECO:0000313" key="2">
    <source>
        <dbReference type="EMBL" id="MBA8829701.1"/>
    </source>
</evidence>
<dbReference type="PANTHER" id="PTHR43279">
    <property type="entry name" value="CATECHOL-2,3-DIOXYGENASE"/>
    <property type="match status" value="1"/>
</dbReference>
<dbReference type="EMBL" id="JACGWU010000006">
    <property type="protein sequence ID" value="MBA8829701.1"/>
    <property type="molecule type" value="Genomic_DNA"/>
</dbReference>
<name>A0A7W3JUX2_9MICO</name>
<dbReference type="Gene3D" id="3.10.180.10">
    <property type="entry name" value="2,3-Dihydroxybiphenyl 1,2-Dioxygenase, domain 1"/>
    <property type="match status" value="2"/>
</dbReference>
<dbReference type="Proteomes" id="UP000524237">
    <property type="component" value="Unassembled WGS sequence"/>
</dbReference>
<dbReference type="SUPFAM" id="SSF54593">
    <property type="entry name" value="Glyoxalase/Bleomycin resistance protein/Dihydroxybiphenyl dioxygenase"/>
    <property type="match status" value="2"/>
</dbReference>
<keyword evidence="2" id="KW-0223">Dioxygenase</keyword>
<proteinExistence type="predicted"/>
<feature type="domain" description="VOC" evidence="1">
    <location>
        <begin position="172"/>
        <end position="286"/>
    </location>
</feature>
<dbReference type="GO" id="GO:0018577">
    <property type="term" value="F:catechol 2,3-dioxygenase activity"/>
    <property type="evidence" value="ECO:0007669"/>
    <property type="project" value="UniProtKB-EC"/>
</dbReference>
<evidence type="ECO:0000259" key="1">
    <source>
        <dbReference type="PROSITE" id="PS51819"/>
    </source>
</evidence>
<dbReference type="InterPro" id="IPR004360">
    <property type="entry name" value="Glyas_Fos-R_dOase_dom"/>
</dbReference>
<dbReference type="EC" id="1.13.11.2" evidence="2"/>
<evidence type="ECO:0000313" key="3">
    <source>
        <dbReference type="Proteomes" id="UP000524237"/>
    </source>
</evidence>
<dbReference type="InterPro" id="IPR029068">
    <property type="entry name" value="Glyas_Bleomycin-R_OHBP_Dase"/>
</dbReference>
<dbReference type="PROSITE" id="PS51819">
    <property type="entry name" value="VOC"/>
    <property type="match status" value="2"/>
</dbReference>
<dbReference type="InterPro" id="IPR037523">
    <property type="entry name" value="VOC_core"/>
</dbReference>
<comment type="caution">
    <text evidence="2">The sequence shown here is derived from an EMBL/GenBank/DDBJ whole genome shotgun (WGS) entry which is preliminary data.</text>
</comment>
<keyword evidence="3" id="KW-1185">Reference proteome</keyword>
<dbReference type="PANTHER" id="PTHR43279:SF1">
    <property type="entry name" value="CATECHOL-2,3-DIOXYGENASE"/>
    <property type="match status" value="1"/>
</dbReference>
<protein>
    <submittedName>
        <fullName evidence="2">Catechol 2,3-dioxygenase</fullName>
        <ecNumber evidence="2">1.13.11.2</ecNumber>
    </submittedName>
</protein>